<dbReference type="PANTHER" id="PTHR12645:SF0">
    <property type="entry name" value="FAD-LINKED SULFHYDRYL OXIDASE ALR"/>
    <property type="match status" value="1"/>
</dbReference>
<sequence length="292" mass="34024">MSLSKQVVPTHRVEIAPNLESTCKMDHSNYQHNGLITKIWGTAGWTFNHAVTFGYPLNPTSDDKRRYKNYFISLGDVLPCRLCRESYKKFITTGKTALTNEVLRNRHTLTKWFYDVHNAVNNKLEVDYGLSYEDVVNKYESFRAKCGKPVPTVKGCVTPLDHKAFSFKKLYYMDAPIVSLDKVENFVRIARMRGISDKYFCFLELATVLNGDFNELKKQSSWEYRNKYCQKKIRHMRENAIPSIEEQGYWKGTPTIDELKLLLFLCSNLNRTEVNDAINNVERLESTHYIEN</sequence>
<comment type="cofactor">
    <cofactor evidence="1 7">
        <name>FAD</name>
        <dbReference type="ChEBI" id="CHEBI:57692"/>
    </cofactor>
</comment>
<keyword evidence="2 7" id="KW-0285">Flavoprotein</keyword>
<keyword evidence="5" id="KW-1015">Disulfide bond</keyword>
<dbReference type="InterPro" id="IPR036774">
    <property type="entry name" value="ERV/ALR_sulphydryl_oxid_sf"/>
</dbReference>
<dbReference type="InterPro" id="IPR017905">
    <property type="entry name" value="ERV/ALR_sulphydryl_oxidase"/>
</dbReference>
<dbReference type="Pfam" id="PF04777">
    <property type="entry name" value="Evr1_Alr"/>
    <property type="match status" value="1"/>
</dbReference>
<feature type="domain" description="ERV/ALR sulfhydryl oxidase" evidence="8">
    <location>
        <begin position="33"/>
        <end position="139"/>
    </location>
</feature>
<dbReference type="Gene3D" id="1.20.120.1250">
    <property type="entry name" value="Sulfhydryl oxidase R596, ORFan domain"/>
    <property type="match status" value="1"/>
</dbReference>
<proteinExistence type="predicted"/>
<evidence type="ECO:0000256" key="6">
    <source>
        <dbReference type="ARBA" id="ARBA00048864"/>
    </source>
</evidence>
<dbReference type="Proteomes" id="UP000241474">
    <property type="component" value="Segment"/>
</dbReference>
<evidence type="ECO:0000313" key="9">
    <source>
        <dbReference type="EMBL" id="AKI79373.1"/>
    </source>
</evidence>
<dbReference type="PANTHER" id="PTHR12645">
    <property type="entry name" value="ALR/ERV"/>
    <property type="match status" value="1"/>
</dbReference>
<evidence type="ECO:0000259" key="8">
    <source>
        <dbReference type="PROSITE" id="PS51324"/>
    </source>
</evidence>
<dbReference type="EMBL" id="KM982401">
    <property type="protein sequence ID" value="AKI79373.1"/>
    <property type="molecule type" value="Genomic_DNA"/>
</dbReference>
<name>A0A0G2Y114_MIMIV</name>
<evidence type="ECO:0000313" key="10">
    <source>
        <dbReference type="Proteomes" id="UP000241474"/>
    </source>
</evidence>
<dbReference type="EC" id="1.8.3.2" evidence="7"/>
<organism evidence="9 10">
    <name type="scientific">Acanthamoeba polyphaga mimivirus</name>
    <name type="common">APMV</name>
    <dbReference type="NCBI Taxonomy" id="212035"/>
    <lineage>
        <taxon>Viruses</taxon>
        <taxon>Varidnaviria</taxon>
        <taxon>Bamfordvirae</taxon>
        <taxon>Nucleocytoviricota</taxon>
        <taxon>Megaviricetes</taxon>
        <taxon>Imitervirales</taxon>
        <taxon>Mimiviridae</taxon>
        <taxon>Megamimivirinae</taxon>
        <taxon>Mimivirus</taxon>
        <taxon>Mimivirus bradfordmassiliense</taxon>
    </lineage>
</organism>
<evidence type="ECO:0000256" key="3">
    <source>
        <dbReference type="ARBA" id="ARBA00022827"/>
    </source>
</evidence>
<protein>
    <recommendedName>
        <fullName evidence="7">Sulfhydryl oxidase</fullName>
        <ecNumber evidence="7">1.8.3.2</ecNumber>
    </recommendedName>
</protein>
<organismHost>
    <name type="scientific">Acanthamoeba polyphaga</name>
    <name type="common">Amoeba</name>
    <dbReference type="NCBI Taxonomy" id="5757"/>
</organismHost>
<evidence type="ECO:0000256" key="5">
    <source>
        <dbReference type="ARBA" id="ARBA00023157"/>
    </source>
</evidence>
<dbReference type="GO" id="GO:0050660">
    <property type="term" value="F:flavin adenine dinucleotide binding"/>
    <property type="evidence" value="ECO:0007669"/>
    <property type="project" value="TreeGrafter"/>
</dbReference>
<dbReference type="InterPro" id="IPR039799">
    <property type="entry name" value="ALR/ERV"/>
</dbReference>
<comment type="catalytic activity">
    <reaction evidence="6 7">
        <text>2 R'C(R)SH + O2 = R'C(R)S-S(R)CR' + H2O2</text>
        <dbReference type="Rhea" id="RHEA:17357"/>
        <dbReference type="ChEBI" id="CHEBI:15379"/>
        <dbReference type="ChEBI" id="CHEBI:16240"/>
        <dbReference type="ChEBI" id="CHEBI:16520"/>
        <dbReference type="ChEBI" id="CHEBI:17412"/>
        <dbReference type="EC" id="1.8.3.2"/>
    </reaction>
</comment>
<evidence type="ECO:0000256" key="1">
    <source>
        <dbReference type="ARBA" id="ARBA00001974"/>
    </source>
</evidence>
<dbReference type="SUPFAM" id="SSF69000">
    <property type="entry name" value="FAD-dependent thiol oxidase"/>
    <property type="match status" value="1"/>
</dbReference>
<keyword evidence="3 7" id="KW-0274">FAD</keyword>
<dbReference type="GO" id="GO:0016971">
    <property type="term" value="F:flavin-dependent sulfhydryl oxidase activity"/>
    <property type="evidence" value="ECO:0007669"/>
    <property type="project" value="InterPro"/>
</dbReference>
<dbReference type="InterPro" id="IPR049096">
    <property type="entry name" value="MIMI_R596-like_C"/>
</dbReference>
<dbReference type="PROSITE" id="PS51324">
    <property type="entry name" value="ERV_ALR"/>
    <property type="match status" value="1"/>
</dbReference>
<accession>A0A0G2Y114</accession>
<evidence type="ECO:0000256" key="4">
    <source>
        <dbReference type="ARBA" id="ARBA00023002"/>
    </source>
</evidence>
<dbReference type="Gene3D" id="1.20.120.310">
    <property type="entry name" value="ERV/ALR sulfhydryl oxidase domain"/>
    <property type="match status" value="1"/>
</dbReference>
<keyword evidence="4 7" id="KW-0560">Oxidoreductase</keyword>
<evidence type="ECO:0000256" key="2">
    <source>
        <dbReference type="ARBA" id="ARBA00022630"/>
    </source>
</evidence>
<dbReference type="Pfam" id="PF21491">
    <property type="entry name" value="MIMI_R596-like_C"/>
    <property type="match status" value="1"/>
</dbReference>
<evidence type="ECO:0000256" key="7">
    <source>
        <dbReference type="RuleBase" id="RU371123"/>
    </source>
</evidence>
<reference evidence="9 10" key="1">
    <citation type="submission" date="2014-10" db="EMBL/GenBank/DDBJ databases">
        <title>Pan-genome analysis of Brazilian lineage A amoebal mimiviruses.</title>
        <authorList>
            <person name="Assis F.L."/>
            <person name="Abrahao J.S."/>
            <person name="Kroon E.G."/>
            <person name="Dornas F.P."/>
            <person name="Andrade K.R."/>
            <person name="Borato P.V.M."/>
            <person name="Pilotto M.R."/>
            <person name="Benamar S."/>
            <person name="LaScola B."/>
            <person name="Colson P."/>
        </authorList>
    </citation>
    <scope>NUCLEOTIDE SEQUENCE [LARGE SCALE GENOMIC DNA]</scope>
    <source>
        <strain evidence="9 10">Oyster</strain>
    </source>
</reference>